<dbReference type="InterPro" id="IPR002126">
    <property type="entry name" value="Cadherin-like_dom"/>
</dbReference>
<feature type="compositionally biased region" description="Basic and acidic residues" evidence="1">
    <location>
        <begin position="3536"/>
        <end position="3565"/>
    </location>
</feature>
<dbReference type="EMBL" id="FXTT01000006">
    <property type="protein sequence ID" value="SMP34531.1"/>
    <property type="molecule type" value="Genomic_DNA"/>
</dbReference>
<evidence type="ECO:0000313" key="3">
    <source>
        <dbReference type="EMBL" id="SMP34531.1"/>
    </source>
</evidence>
<feature type="domain" description="Cadherin" evidence="2">
    <location>
        <begin position="342"/>
        <end position="445"/>
    </location>
</feature>
<dbReference type="SMART" id="SM00112">
    <property type="entry name" value="CA"/>
    <property type="match status" value="3"/>
</dbReference>
<dbReference type="SMART" id="SM00736">
    <property type="entry name" value="CADG"/>
    <property type="match status" value="4"/>
</dbReference>
<dbReference type="InterPro" id="IPR006644">
    <property type="entry name" value="Cadg"/>
</dbReference>
<dbReference type="InterPro" id="IPR040853">
    <property type="entry name" value="RapA2_cadherin-like"/>
</dbReference>
<evidence type="ECO:0000313" key="4">
    <source>
        <dbReference type="Proteomes" id="UP001157914"/>
    </source>
</evidence>
<feature type="compositionally biased region" description="Polar residues" evidence="1">
    <location>
        <begin position="43"/>
        <end position="52"/>
    </location>
</feature>
<dbReference type="PROSITE" id="PS50268">
    <property type="entry name" value="CADHERIN_2"/>
    <property type="match status" value="1"/>
</dbReference>
<protein>
    <submittedName>
        <fullName evidence="3">VCBS repeat-containing protein</fullName>
    </submittedName>
</protein>
<name>A0ABY1PIK9_9HYPH</name>
<organism evidence="3 4">
    <name type="scientific">Roseibium denhamense</name>
    <dbReference type="NCBI Taxonomy" id="76305"/>
    <lineage>
        <taxon>Bacteria</taxon>
        <taxon>Pseudomonadati</taxon>
        <taxon>Pseudomonadota</taxon>
        <taxon>Alphaproteobacteria</taxon>
        <taxon>Hyphomicrobiales</taxon>
        <taxon>Stappiaceae</taxon>
        <taxon>Roseibium</taxon>
    </lineage>
</organism>
<evidence type="ECO:0000259" key="2">
    <source>
        <dbReference type="PROSITE" id="PS50268"/>
    </source>
</evidence>
<dbReference type="RefSeq" id="WP_283404623.1">
    <property type="nucleotide sequence ID" value="NZ_FXTT01000006.1"/>
</dbReference>
<evidence type="ECO:0000256" key="1">
    <source>
        <dbReference type="SAM" id="MobiDB-lite"/>
    </source>
</evidence>
<dbReference type="Gene3D" id="2.60.40.2810">
    <property type="match status" value="1"/>
</dbReference>
<feature type="region of interest" description="Disordered" evidence="1">
    <location>
        <begin position="1"/>
        <end position="235"/>
    </location>
</feature>
<feature type="compositionally biased region" description="Low complexity" evidence="1">
    <location>
        <begin position="177"/>
        <end position="235"/>
    </location>
</feature>
<dbReference type="Gene3D" id="2.60.40.10">
    <property type="entry name" value="Immunoglobulins"/>
    <property type="match status" value="14"/>
</dbReference>
<sequence length="3664" mass="376538">MSDQTDKSKPRAPDKDVLPEEAKDTKKTQSEEGFGWSIEAEGSDSNPVSPQTEPGGDSQDRDPHPVPGPTSIPDHGLQETSAPPQGPLSPPDLEAPSASHGLAGATETGPAPVADIPANAAPPPDVETLSSAGHPGATARTPTGTHTPPPSAAGSEPSPDSGNTTQPQSGVIPTAVGGHAPPTSTGTTPTPGGGHTPPTSTGGTPPPGGTQTPPSSTGTTPTPGGGHTPPATTAARISGLDTGTAREDHHVVGSKLSAGGLLTVSDPDAGEDKFQAVAGAPGSAGYGSFTVAENGRWTYSADNSQAVIQALRPGISLVDRVTVHSADGTAHELRVVITGTNDTPVLSAATASATEDGSSVKGQMSATDVDAGDTKAYSIGQPVDGFTMHADGSWSFDPSHAAYQHLAAGQTQQVTIPVTVTDSAGARDTENLVITVTGTNDAPVLRGPVDLGSGTEDKSVPISTAQLLAHATDIDTGDQLSVTSLAASHGTITGDAAHGFTFTPDPNYNGPVTLSYQVTDGHGGHVPQTASLTLGATPDAAVITGTDTGSATEDKVSSSNRLVVSGSLNVSDPDGPSQEHFQYNSFGEHAVSDPFGGSLHIDRSGNWGYEVDNTHPAVQSLAAGQEGHAVYEVHSSDGTAHQIRITIHGTNDVPVLSAASASATEDGSAVTGQMSATDVDTGDTKAFSVGQPVDGFSMNADGSWSFDPSHAAYQHLAAGQTQQVTIPVTVTDSAGGTDTENLVITVTGTGDAAVIGGVDTGSVTENAAGQNMSPDYAQPGMAKLGDVPLYADGKLTIADPDAGENAFDTHGQGIGYHGTYGDLNLKADGTWHYYGDAGSRAGLGGHPTTRGTVIDQLGEGQSLTDTITVYSKDGTAHDIVITIHGSNDRPYCSSEVQLASGTEDVAQTLTLKQLLANTVDVDANDAGKLSIAGLKVDHGSVRDNQDGTFTFTPEKDYNGQVHFTYDVTDAHGGLTHTGATTTLAAAKDAAVIGGMDTGSVAEWTAGQNMSPDYAQPGMSTLGKATLDASGHLSITDPDAGEASFDTHGLGFTYHGTYGDLLLRANGEWFYHADAGSNRFVGGAATTRGTTIDRLGEGESLTDTITVYSKDGTAHDIVITIHGSNDRPYCSSEVQLASGTEDVAQTLTLKQLLANTVDVDANDAGKLAIAGLKVDHGSVRDNQDGTFTFTPEKDYNGQVHFTYEVKDAHGGLTHTGATTTLAAARDAAVITGTDTGDVTEDRNVWPSSAHPLAVSGSLSVHDPDGTAWDHFQYNRFGEHAVSDPFGGSLHIDRSGNWGYEVDNSHPAIQALAAGQEGHAIYEVHSADGTAHRIQITIHGTNDAPVLSAATASATEDGSAVTGQMSATDVDTGDTKAFSVSQPVDGFTMNADGSWSFDPSHAAYQHLAAGQPEQLTIPVIVTDSTGATDTENLVITVRGTNDGPAVTGPVDLGSGTEDKAVAITAAQLLAHASDIDTGDTLSVTGLSASHGTITGNAAQGFTFTPDQDYNGPVTLSYQVTDGHGGSVAQSASLTLGATPDAAVITGTDTGDVTEDRNVWPSSAHPLAVGGSLSVHDPDGTAWDHFQYNRFGEHAISDPFGGSLHIDRVGNWGYEVDNTHPAVQALAAGQEGHAIYEVHSADGTAHRIQITIHGTNDAPVLSAATASATEDGSTVTGQMSATDVDTGDTKAFSVSQPVDGFSMNADGSWSFDPTDAAYQHLAAGQTLPLSIPVTVTDSEGATAVADLVITVTGTNDAPTVDPASVDTGQVTEDVTRAPITGTLQGLDPDTGDTITWAVEGSANSPYGMIGIQPGTGMWVYRLDDKRSAVDALHQGETVVDRFTVSGTDASGAKVTHEVAITIHGTNDAPELIATTASTTEDAATVSGTLPGTDVDSGDTLIYAVDGTAPAGFALNTDGTWTFDPSDPTYQSLSAGASQPVQIPVAVTDTTGASTRSTLTITVAGSNDAPQVTGAVALPGGTEDQTQVITPAQLLGRASDIDTGDTLSVAGTPTADHGTFSANTDGTFTFHPAPDYNGPVAISYAVTDGTAPAVPASATLALAAVGDAAVITDTLIPDVTEDRSYINTYGQLQADGHLDITDPDPGEAKFDPNIGPQTYAGMGYDTQMGGHLLLQQNGDFIYYIDNRLAAIQALTGGQTTTDHVTIRSADGTTHQVAITINGTDDAAQIGGVTSQSVTEDSGVSGTGKLETRGALTITDPDAGQAAFTAQTAVAGSNGYGSFSVDAQGNWTYSADNSQAAIQNLGPGQTLTDTLQVTSVDGTTHDIMVTINGAIDEPSVGAIVGTAQSAPGHASAFVAALNTQNSATIQGLTLHGFAAGQAFETSAGELVDLTSATGSVGAGRAGIGVDAPEPAAATAIHQTSASVSNIDSRKVDPTDPSVQQGETMVIEFAGVTRDALITMQSFGGQGDRFTWTAYAPNGTPLDHGDLSATSTTNPSGFVDLKVQTAQPFAYIALHAETPPTVPGGSGPSQFTTNVNVESVRAELVRFTTSLTLQGAIGDTGDPDESVSWRIEGLQQAELSAGTRNADGSWTVTRSEAAGLQVLHSDVQHLTVTAIATDAGTGTTAQSATVPVTVDPAGATYTVITGSPIIRTDEDRVTPVTGDLDIDTSLGTAPTFVSGDTATQYGLFHIDADGQWSFTVDTAKAQELIGLGVREQVTVRTTNGATLDMDIEVKGQNDPGVMVDLAGSNVRGPAAVVGGQLQINDIDDHRPNNMFVPSAGGRPSSSSDIVGQFGTLHLDEDSGVWTYTVDPAQAATIPAGEIRSEDFTALGLQLGGGGRHSLTLRVQVDSSGSAQVLQSLTGQDSGDVTEDQAASGTQDLVATGALSGVVATDPLPTTPIAGTHGTLTTTADGHWTYTADNTDATIQALKTGETLTDEIMVSTSSGQAYRVAITIHGTDDIAQIGGAVSGAVTEDVGPGHHTFPAMISTSGDLTITDADSGEAAFTVQTGVVGTYGTFSVDAAGHWTYEANNQQGAIQQLTGRSTPLTDTFTVTSKDGTQHDVTISIHGTNDAPVAVSQQGNVTEGASKSGHLSVWDVDAGDTHRFTTTATVPGFVLNTDGTYSFDASGTDYQGLKDGELKQIDIPVTITDKAGASDSFTFRWTVTGTNDAPVAKAADLGQTDQGVDKTFTSAELLSLVHAQDVDHDTLTISSVQIDPQFGTISHNAGLDTWTFHPAQGVHQDNLPVQITVSDGTDTTRASAIIDVVQTYTAPHLDVLVDVASGQHVSGGASAGHGGQHGGGYNQYLDQMMQQLQRDHGGRSVTHVHDEVKGSEHNDRVFIFDDMRHEQINMEKGRDFFYLRGTTHEKIEGKEGSDTLILGSYDSHSWHRIPEIKDVENIMTNDGVWVRGGPPHGFDPHYFQASPPAKWHYPIDIDLQSHTQGDTVTRVEITSLPRGSQLLDSGGQAITPDQHGHYVFNVHGGHVPQLTLVSDSQLDPAHDGVGATVITDNVASGMSTTTTIGADGSHHHVTAPIVIHDEPSDGDADLLSVDVVLVDPVDGADSASAPDTAEAPPLHADPEQTDGRISDSDMERPGETDKGPANSGRDHLAAYFDAIGHDPDAAGPSSKQAEHLTVYLEASGADPDQTVHSQDPPDPAVLALDDPHALSGNDAQDTPEDDPDGGQIADVPDPVVQDPNDDTSHFGS</sequence>
<feature type="compositionally biased region" description="Low complexity" evidence="1">
    <location>
        <begin position="152"/>
        <end position="162"/>
    </location>
</feature>
<dbReference type="Pfam" id="PF17803">
    <property type="entry name" value="Cadherin_4"/>
    <property type="match status" value="7"/>
</dbReference>
<dbReference type="InterPro" id="IPR013783">
    <property type="entry name" value="Ig-like_fold"/>
</dbReference>
<dbReference type="NCBIfam" id="TIGR01965">
    <property type="entry name" value="VCBS_repeat"/>
    <property type="match status" value="19"/>
</dbReference>
<proteinExistence type="predicted"/>
<feature type="compositionally biased region" description="Basic and acidic residues" evidence="1">
    <location>
        <begin position="1"/>
        <end position="30"/>
    </location>
</feature>
<accession>A0ABY1PIK9</accession>
<comment type="caution">
    <text evidence="3">The sequence shown here is derived from an EMBL/GenBank/DDBJ whole genome shotgun (WGS) entry which is preliminary data.</text>
</comment>
<feature type="region of interest" description="Disordered" evidence="1">
    <location>
        <begin position="3599"/>
        <end position="3664"/>
    </location>
</feature>
<gene>
    <name evidence="3" type="ORF">SAMN06265374_3881</name>
</gene>
<reference evidence="3 4" key="1">
    <citation type="submission" date="2017-05" db="EMBL/GenBank/DDBJ databases">
        <authorList>
            <person name="Varghese N."/>
            <person name="Submissions S."/>
        </authorList>
    </citation>
    <scope>NUCLEOTIDE SEQUENCE [LARGE SCALE GENOMIC DNA]</scope>
    <source>
        <strain evidence="3 4">DSM 15949</strain>
    </source>
</reference>
<dbReference type="InterPro" id="IPR010221">
    <property type="entry name" value="VCBS_dom"/>
</dbReference>
<feature type="region of interest" description="Disordered" evidence="1">
    <location>
        <begin position="3518"/>
        <end position="3565"/>
    </location>
</feature>
<dbReference type="PANTHER" id="PTHR14139">
    <property type="entry name" value="CALSYNTENIN"/>
    <property type="match status" value="1"/>
</dbReference>
<dbReference type="Pfam" id="PF17892">
    <property type="entry name" value="Cadherin_5"/>
    <property type="match status" value="6"/>
</dbReference>
<dbReference type="Proteomes" id="UP001157914">
    <property type="component" value="Unassembled WGS sequence"/>
</dbReference>
<dbReference type="PANTHER" id="PTHR14139:SF2">
    <property type="entry name" value="CALSYNTENIN-1"/>
    <property type="match status" value="1"/>
</dbReference>
<dbReference type="NCBIfam" id="NF012211">
    <property type="entry name" value="tand_rpt_95"/>
    <property type="match status" value="5"/>
</dbReference>
<feature type="compositionally biased region" description="Low complexity" evidence="1">
    <location>
        <begin position="110"/>
        <end position="119"/>
    </location>
</feature>
<dbReference type="InterPro" id="IPR041690">
    <property type="entry name" value="Cadherin_5"/>
</dbReference>
<keyword evidence="4" id="KW-1185">Reference proteome</keyword>
<dbReference type="Gene3D" id="2.60.40.3440">
    <property type="match status" value="1"/>
</dbReference>